<feature type="domain" description="DAD" evidence="2">
    <location>
        <begin position="133"/>
        <end position="163"/>
    </location>
</feature>
<feature type="domain" description="FH2" evidence="3">
    <location>
        <begin position="1"/>
        <end position="110"/>
    </location>
</feature>
<sequence length="176" mass="20737">MEGQIKQLGKDLETFPQPEDPHDKFVTKMSIFLVQAKEQFKELSTIHKSMENLYRDVMEYYAIDLKKISVEEFLTDLSNFKTMFTEAAKDNMRRKEMEEKQRRARIAQEKAEKEKLERQQKKKHLLDIKTEKDETGVMDSLLEALQSGAAFRDRRKRAPRFKNEPQNFSSTSTAPV</sequence>
<feature type="compositionally biased region" description="Basic and acidic residues" evidence="1">
    <location>
        <begin position="8"/>
        <end position="20"/>
    </location>
</feature>
<dbReference type="AlphaFoldDB" id="A0A6I9YFG4"/>
<dbReference type="Proteomes" id="UP000504617">
    <property type="component" value="Unplaced"/>
</dbReference>
<dbReference type="PROSITE" id="PS51444">
    <property type="entry name" value="FH2"/>
    <property type="match status" value="1"/>
</dbReference>
<dbReference type="InterPro" id="IPR014767">
    <property type="entry name" value="DAD_dom"/>
</dbReference>
<dbReference type="RefSeq" id="XP_013922912.1">
    <property type="nucleotide sequence ID" value="XM_014067437.1"/>
</dbReference>
<protein>
    <submittedName>
        <fullName evidence="5">Protein diaphanous homolog 3-like</fullName>
    </submittedName>
</protein>
<dbReference type="KEGG" id="tsr:106549723"/>
<dbReference type="Pfam" id="PF06345">
    <property type="entry name" value="Drf_DAD"/>
    <property type="match status" value="1"/>
</dbReference>
<dbReference type="InterPro" id="IPR051412">
    <property type="entry name" value="Formin_Homology_Diaphanous_sf"/>
</dbReference>
<gene>
    <name evidence="5" type="primary">LOC106549723</name>
</gene>
<evidence type="ECO:0000256" key="1">
    <source>
        <dbReference type="SAM" id="MobiDB-lite"/>
    </source>
</evidence>
<dbReference type="Gene3D" id="1.20.58.2220">
    <property type="entry name" value="Formin, FH2 domain"/>
    <property type="match status" value="1"/>
</dbReference>
<organism evidence="4 5">
    <name type="scientific">Thamnophis sirtalis</name>
    <dbReference type="NCBI Taxonomy" id="35019"/>
    <lineage>
        <taxon>Eukaryota</taxon>
        <taxon>Metazoa</taxon>
        <taxon>Chordata</taxon>
        <taxon>Craniata</taxon>
        <taxon>Vertebrata</taxon>
        <taxon>Euteleostomi</taxon>
        <taxon>Lepidosauria</taxon>
        <taxon>Squamata</taxon>
        <taxon>Bifurcata</taxon>
        <taxon>Unidentata</taxon>
        <taxon>Episquamata</taxon>
        <taxon>Toxicofera</taxon>
        <taxon>Serpentes</taxon>
        <taxon>Colubroidea</taxon>
        <taxon>Colubridae</taxon>
        <taxon>Natricinae</taxon>
        <taxon>Thamnophis</taxon>
    </lineage>
</organism>
<feature type="compositionally biased region" description="Polar residues" evidence="1">
    <location>
        <begin position="164"/>
        <end position="176"/>
    </location>
</feature>
<dbReference type="Pfam" id="PF02181">
    <property type="entry name" value="FH2"/>
    <property type="match status" value="1"/>
</dbReference>
<feature type="non-terminal residue" evidence="5">
    <location>
        <position position="176"/>
    </location>
</feature>
<dbReference type="GO" id="GO:0005884">
    <property type="term" value="C:actin filament"/>
    <property type="evidence" value="ECO:0007669"/>
    <property type="project" value="TreeGrafter"/>
</dbReference>
<feature type="region of interest" description="Disordered" evidence="1">
    <location>
        <begin position="91"/>
        <end position="122"/>
    </location>
</feature>
<dbReference type="InterPro" id="IPR015425">
    <property type="entry name" value="FH2_Formin"/>
</dbReference>
<keyword evidence="4" id="KW-1185">Reference proteome</keyword>
<dbReference type="PROSITE" id="PS51231">
    <property type="entry name" value="DAD"/>
    <property type="match status" value="1"/>
</dbReference>
<reference evidence="5" key="1">
    <citation type="submission" date="2025-08" db="UniProtKB">
        <authorList>
            <consortium name="RefSeq"/>
        </authorList>
    </citation>
    <scope>IDENTIFICATION</scope>
</reference>
<dbReference type="SUPFAM" id="SSF101447">
    <property type="entry name" value="Formin homology 2 domain (FH2 domain)"/>
    <property type="match status" value="1"/>
</dbReference>
<feature type="region of interest" description="Disordered" evidence="1">
    <location>
        <begin position="1"/>
        <end position="20"/>
    </location>
</feature>
<name>A0A6I9YFG4_9SAUR</name>
<evidence type="ECO:0000259" key="2">
    <source>
        <dbReference type="PROSITE" id="PS51231"/>
    </source>
</evidence>
<evidence type="ECO:0000313" key="5">
    <source>
        <dbReference type="RefSeq" id="XP_013922912.1"/>
    </source>
</evidence>
<accession>A0A6I9YFG4</accession>
<proteinExistence type="predicted"/>
<feature type="region of interest" description="Disordered" evidence="1">
    <location>
        <begin position="149"/>
        <end position="176"/>
    </location>
</feature>
<dbReference type="OrthoDB" id="9045170at2759"/>
<evidence type="ECO:0000313" key="4">
    <source>
        <dbReference type="Proteomes" id="UP000504617"/>
    </source>
</evidence>
<dbReference type="InterPro" id="IPR010465">
    <property type="entry name" value="Drf_DAD"/>
</dbReference>
<dbReference type="PANTHER" id="PTHR45691:SF9">
    <property type="entry name" value="PROTEIN DIAPHANOUS HOMOLOG 3"/>
    <property type="match status" value="1"/>
</dbReference>
<dbReference type="GO" id="GO:0030041">
    <property type="term" value="P:actin filament polymerization"/>
    <property type="evidence" value="ECO:0007669"/>
    <property type="project" value="TreeGrafter"/>
</dbReference>
<dbReference type="InterPro" id="IPR042201">
    <property type="entry name" value="FH2_Formin_sf"/>
</dbReference>
<evidence type="ECO:0000259" key="3">
    <source>
        <dbReference type="PROSITE" id="PS51444"/>
    </source>
</evidence>
<dbReference type="GeneID" id="106549723"/>
<dbReference type="PANTHER" id="PTHR45691">
    <property type="entry name" value="PROTEIN DIAPHANOUS"/>
    <property type="match status" value="1"/>
</dbReference>